<dbReference type="InParanoid" id="A0A1X2HWK5"/>
<dbReference type="AlphaFoldDB" id="A0A1X2HWK5"/>
<evidence type="ECO:0000313" key="2">
    <source>
        <dbReference type="EMBL" id="ORZ03927.1"/>
    </source>
</evidence>
<organism evidence="2 3">
    <name type="scientific">Syncephalastrum racemosum</name>
    <name type="common">Filamentous fungus</name>
    <dbReference type="NCBI Taxonomy" id="13706"/>
    <lineage>
        <taxon>Eukaryota</taxon>
        <taxon>Fungi</taxon>
        <taxon>Fungi incertae sedis</taxon>
        <taxon>Mucoromycota</taxon>
        <taxon>Mucoromycotina</taxon>
        <taxon>Mucoromycetes</taxon>
        <taxon>Mucorales</taxon>
        <taxon>Syncephalastraceae</taxon>
        <taxon>Syncephalastrum</taxon>
    </lineage>
</organism>
<protein>
    <submittedName>
        <fullName evidence="2">Uncharacterized protein</fullName>
    </submittedName>
</protein>
<sequence length="77" mass="8617">MDPNDANLWSAYTNASDGYTPDFYQQQPQAAHPQPQPPPSRNSLSDIGVGEILEKYQHDSELLKHILIAKAEEDKVP</sequence>
<keyword evidence="3" id="KW-1185">Reference proteome</keyword>
<reference evidence="2 3" key="1">
    <citation type="submission" date="2016-07" db="EMBL/GenBank/DDBJ databases">
        <title>Pervasive Adenine N6-methylation of Active Genes in Fungi.</title>
        <authorList>
            <consortium name="DOE Joint Genome Institute"/>
            <person name="Mondo S.J."/>
            <person name="Dannebaum R.O."/>
            <person name="Kuo R.C."/>
            <person name="Labutti K."/>
            <person name="Haridas S."/>
            <person name="Kuo A."/>
            <person name="Salamov A."/>
            <person name="Ahrendt S.R."/>
            <person name="Lipzen A."/>
            <person name="Sullivan W."/>
            <person name="Andreopoulos W.B."/>
            <person name="Clum A."/>
            <person name="Lindquist E."/>
            <person name="Daum C."/>
            <person name="Ramamoorthy G.K."/>
            <person name="Gryganskyi A."/>
            <person name="Culley D."/>
            <person name="Magnuson J.K."/>
            <person name="James T.Y."/>
            <person name="O'Malley M.A."/>
            <person name="Stajich J.E."/>
            <person name="Spatafora J.W."/>
            <person name="Visel A."/>
            <person name="Grigoriev I.V."/>
        </authorList>
    </citation>
    <scope>NUCLEOTIDE SEQUENCE [LARGE SCALE GENOMIC DNA]</scope>
    <source>
        <strain evidence="2 3">NRRL 2496</strain>
    </source>
</reference>
<name>A0A1X2HWK5_SYNRA</name>
<dbReference type="Proteomes" id="UP000242180">
    <property type="component" value="Unassembled WGS sequence"/>
</dbReference>
<accession>A0A1X2HWK5</accession>
<gene>
    <name evidence="2" type="ORF">BCR43DRAFT_484190</name>
</gene>
<dbReference type="OrthoDB" id="2272836at2759"/>
<comment type="caution">
    <text evidence="2">The sequence shown here is derived from an EMBL/GenBank/DDBJ whole genome shotgun (WGS) entry which is preliminary data.</text>
</comment>
<evidence type="ECO:0000313" key="3">
    <source>
        <dbReference type="Proteomes" id="UP000242180"/>
    </source>
</evidence>
<dbReference type="EMBL" id="MCGN01000001">
    <property type="protein sequence ID" value="ORZ03927.1"/>
    <property type="molecule type" value="Genomic_DNA"/>
</dbReference>
<evidence type="ECO:0000256" key="1">
    <source>
        <dbReference type="SAM" id="MobiDB-lite"/>
    </source>
</evidence>
<proteinExistence type="predicted"/>
<feature type="region of interest" description="Disordered" evidence="1">
    <location>
        <begin position="1"/>
        <end position="48"/>
    </location>
</feature>